<dbReference type="OrthoDB" id="5521237at2"/>
<comment type="catalytic activity">
    <reaction evidence="1">
        <text>ATP + protein L-histidine = ADP + protein N-phospho-L-histidine.</text>
        <dbReference type="EC" id="2.7.13.3"/>
    </reaction>
</comment>
<evidence type="ECO:0000256" key="6">
    <source>
        <dbReference type="ARBA" id="ARBA00022777"/>
    </source>
</evidence>
<evidence type="ECO:0000256" key="5">
    <source>
        <dbReference type="ARBA" id="ARBA00022741"/>
    </source>
</evidence>
<gene>
    <name evidence="16" type="ORF">DPQ33_17760</name>
</gene>
<evidence type="ECO:0000256" key="7">
    <source>
        <dbReference type="ARBA" id="ARBA00022840"/>
    </source>
</evidence>
<evidence type="ECO:0000256" key="1">
    <source>
        <dbReference type="ARBA" id="ARBA00000085"/>
    </source>
</evidence>
<dbReference type="Gene3D" id="1.10.287.130">
    <property type="match status" value="1"/>
</dbReference>
<feature type="domain" description="Response regulatory" evidence="15">
    <location>
        <begin position="1358"/>
        <end position="1477"/>
    </location>
</feature>
<accession>A0A7M3MA19</accession>
<dbReference type="PRINTS" id="PR00344">
    <property type="entry name" value="BCTRLSENSOR"/>
</dbReference>
<keyword evidence="7" id="KW-0067">ATP-binding</keyword>
<dbReference type="Pfam" id="PF00512">
    <property type="entry name" value="HisKA"/>
    <property type="match status" value="1"/>
</dbReference>
<dbReference type="SUPFAM" id="SSF52540">
    <property type="entry name" value="P-loop containing nucleoside triphosphate hydrolases"/>
    <property type="match status" value="1"/>
</dbReference>
<keyword evidence="8" id="KW-0902">Two-component regulatory system</keyword>
<name>A0A7M3MA19_9BACT</name>
<dbReference type="GO" id="GO:0005524">
    <property type="term" value="F:ATP binding"/>
    <property type="evidence" value="ECO:0007669"/>
    <property type="project" value="UniProtKB-KW"/>
</dbReference>
<keyword evidence="6" id="KW-0418">Kinase</keyword>
<keyword evidence="12" id="KW-0175">Coiled coil</keyword>
<dbReference type="SUPFAM" id="SSF47384">
    <property type="entry name" value="Homodimeric domain of signal transducing histidine kinase"/>
    <property type="match status" value="1"/>
</dbReference>
<dbReference type="PANTHER" id="PTHR43642:SF1">
    <property type="entry name" value="HYBRID SIGNAL TRANSDUCTION HISTIDINE KINASE G"/>
    <property type="match status" value="1"/>
</dbReference>
<dbReference type="Pfam" id="PF13191">
    <property type="entry name" value="AAA_16"/>
    <property type="match status" value="1"/>
</dbReference>
<keyword evidence="3 11" id="KW-0597">Phosphoprotein</keyword>
<dbReference type="FunFam" id="3.30.565.10:FF:000010">
    <property type="entry name" value="Sensor histidine kinase RcsC"/>
    <property type="match status" value="1"/>
</dbReference>
<dbReference type="CDD" id="cd16922">
    <property type="entry name" value="HATPase_EvgS-ArcB-TorS-like"/>
    <property type="match status" value="1"/>
</dbReference>
<dbReference type="InterPro" id="IPR004358">
    <property type="entry name" value="Sig_transdc_His_kin-like_C"/>
</dbReference>
<keyword evidence="17" id="KW-1185">Reference proteome</keyword>
<evidence type="ECO:0000259" key="14">
    <source>
        <dbReference type="PROSITE" id="PS50109"/>
    </source>
</evidence>
<dbReference type="InterPro" id="IPR036097">
    <property type="entry name" value="HisK_dim/P_sf"/>
</dbReference>
<comment type="subunit">
    <text evidence="9">At low DSF concentrations, interacts with RpfF.</text>
</comment>
<evidence type="ECO:0000256" key="9">
    <source>
        <dbReference type="ARBA" id="ARBA00064003"/>
    </source>
</evidence>
<feature type="compositionally biased region" description="Acidic residues" evidence="13">
    <location>
        <begin position="1493"/>
        <end position="1505"/>
    </location>
</feature>
<keyword evidence="5" id="KW-0547">Nucleotide-binding</keyword>
<dbReference type="Pfam" id="PF00072">
    <property type="entry name" value="Response_reg"/>
    <property type="match status" value="1"/>
</dbReference>
<dbReference type="RefSeq" id="WP_144304563.1">
    <property type="nucleotide sequence ID" value="NZ_QMIE01000027.1"/>
</dbReference>
<dbReference type="PROSITE" id="PS50110">
    <property type="entry name" value="RESPONSE_REGULATORY"/>
    <property type="match status" value="1"/>
</dbReference>
<dbReference type="InterPro" id="IPR053159">
    <property type="entry name" value="Hybrid_Histidine_Kinase"/>
</dbReference>
<dbReference type="InterPro" id="IPR003594">
    <property type="entry name" value="HATPase_dom"/>
</dbReference>
<feature type="modified residue" description="4-aspartylphosphate" evidence="11">
    <location>
        <position position="1407"/>
    </location>
</feature>
<feature type="domain" description="Histidine kinase" evidence="14">
    <location>
        <begin position="1114"/>
        <end position="1336"/>
    </location>
</feature>
<dbReference type="InterPro" id="IPR011006">
    <property type="entry name" value="CheY-like_superfamily"/>
</dbReference>
<dbReference type="CDD" id="cd17546">
    <property type="entry name" value="REC_hyHK_CKI1_RcsC-like"/>
    <property type="match status" value="1"/>
</dbReference>
<dbReference type="Gene3D" id="3.40.50.300">
    <property type="entry name" value="P-loop containing nucleotide triphosphate hydrolases"/>
    <property type="match status" value="1"/>
</dbReference>
<dbReference type="FunFam" id="1.10.287.130:FF:000002">
    <property type="entry name" value="Two-component osmosensing histidine kinase"/>
    <property type="match status" value="1"/>
</dbReference>
<dbReference type="Gene3D" id="3.30.565.10">
    <property type="entry name" value="Histidine kinase-like ATPase, C-terminal domain"/>
    <property type="match status" value="1"/>
</dbReference>
<feature type="region of interest" description="Disordered" evidence="13">
    <location>
        <begin position="1478"/>
        <end position="1505"/>
    </location>
</feature>
<dbReference type="EC" id="2.7.13.3" evidence="2"/>
<dbReference type="InterPro" id="IPR003661">
    <property type="entry name" value="HisK_dim/P_dom"/>
</dbReference>
<evidence type="ECO:0000256" key="4">
    <source>
        <dbReference type="ARBA" id="ARBA00022679"/>
    </source>
</evidence>
<dbReference type="InterPro" id="IPR027417">
    <property type="entry name" value="P-loop_NTPase"/>
</dbReference>
<dbReference type="EMBL" id="QMIE01000027">
    <property type="protein sequence ID" value="TVM14159.1"/>
    <property type="molecule type" value="Genomic_DNA"/>
</dbReference>
<keyword evidence="4" id="KW-0808">Transferase</keyword>
<evidence type="ECO:0000256" key="11">
    <source>
        <dbReference type="PROSITE-ProRule" id="PRU00169"/>
    </source>
</evidence>
<dbReference type="InterPro" id="IPR036890">
    <property type="entry name" value="HATPase_C_sf"/>
</dbReference>
<feature type="coiled-coil region" evidence="12">
    <location>
        <begin position="1080"/>
        <end position="1107"/>
    </location>
</feature>
<proteinExistence type="predicted"/>
<evidence type="ECO:0000256" key="13">
    <source>
        <dbReference type="SAM" id="MobiDB-lite"/>
    </source>
</evidence>
<dbReference type="SUPFAM" id="SSF55874">
    <property type="entry name" value="ATPase domain of HSP90 chaperone/DNA topoisomerase II/histidine kinase"/>
    <property type="match status" value="1"/>
</dbReference>
<evidence type="ECO:0000256" key="10">
    <source>
        <dbReference type="ARBA" id="ARBA00068150"/>
    </source>
</evidence>
<evidence type="ECO:0000313" key="16">
    <source>
        <dbReference type="EMBL" id="TVM14159.1"/>
    </source>
</evidence>
<sequence length="1505" mass="168770">MSLQANVSTTSHRQLRLPHTLLGRDEDLARVLDAFEQASIGKGHMLLVPGHSGVGKTALVQQASLFIRERNGIFCQGKFNQYQRGVPYFAIRQALTQLCDIILNTDSPLQEQLRATVLNAIGEQGQLLVDLAPAFESFLGKQPPVPEINPLEARHRFAAVIRNFLRVLSRPETPIVIFIDDWQWADVASLDLIKHLGLGSSLRYFLLIAAYRDNEVDASHPFTNLMGDLTRQSVPQSTLNVRNLELQDVSQFLAEALTPKIQAGTELARVVHSHTQGNPFFMRAFLNFIHDYGLVRHDRNSQTWTWSQKEFSNTSLPNDVVDLFARMFSFLPSGKQDLLARAACLGNRFDLDLLAIVNQTTPEQCRELLQDELDQGLLIPVNPHAKSGGTGHAELMFVHDRVQQAAHSLIDEDMLPQVQAYIGRLLLQKLEPDVLQERIFEVTEHLNAGMEFIADTAEKMALVRLNVNAARKARTAIAYDSALQYHRAAGSFFENADFSAFMWREHNDLALSLYKEWSETEFLEGDQHIAQQHIRTAVAHADSDVDKAEALNALIVQYTLLARYAEAIAAGREGLSMLGITLPEDDYEAERDRKITAVLISLEERSVASLFDLPVMSHPEMRTATKLLITMGPPCYRSHQRLWSVIVPKVVDLTIRYGNLPQIGYSHTAFAGLLIWVRNDFETAREFTALAEKLMSSTFNSPSDISVFYLMIGSSARFWFNPLAHSSKDYGDAYDIGLRSGNLQYAAYAFGHNMYCNYYRGMPLDLLIKESEQSLDFSRTRLNQWAIDLLEGGISAFRDLAERQRDTDKWNEQEFLRNVESRHNIQVLCIYKVLRTSYHLVMGDLERALTLAEEADPILYTVGTQGLLPWPEHLFAKLLVMTGLYEHAEPSMRHTWSAEVEATLERFRSWAEHNPANFEHKYLLACAESARIQGHTAQAVSLYDQAVESAGAAGFKQWEGLANERAAQLWRTLGNDLAALTYWQQAYSCYGNWGAHAKLARMEDDFSKNVFSSFPMDATHTGVPDANLIQAHNRIIRRQMDMLRFEYYESSVHEKLLLAERQAMELGEATARLREEVAYRKKVEDSLRESEEQLMKAKDQAEAATRTKSEFLANMSHEIRTPLNGVLGMLQLLETTELSDEQLDYVGTAIKSSKRLTNLLSDILDLSRIEAGKLCLQESIFGIDEIKSSVMEVFELTTKSKGLTLTFHVREDMPPSLVGDETRLRQVLFNVAGNAVKFTEKGSVRIEAAPLRYGDASRLRVLFSIHDTGPGITDDALKKIFDPFVQAEGSYIRKHQGAGLGLSIVRRLVQMMNGEMAIDNTPDRGTTMYISLPFGIPEDTEEALPLREEPGEFGTKPTVLVVEDDEVSLFSISKMIEMFGYGVYAAGNGQEAIDVLSKSTVDCVLMDVQMPVLDGVAATMAIRRGEAGSRVCGVPIIALTACAMAGDKQRFLDAGMNNYLAKPVDLEALRDMVTRTLDEKSGPIQDSDTANECIEDDLTADAEDS</sequence>
<reference evidence="16 17" key="1">
    <citation type="submission" date="2018-06" db="EMBL/GenBank/DDBJ databases">
        <title>Complete genome of Desulfovibrio indonesiensis P37SLT.</title>
        <authorList>
            <person name="Crispim J.S."/>
            <person name="Vidigal P.M.P."/>
            <person name="Silva L.C.F."/>
            <person name="Laguardia C.N."/>
            <person name="Araujo L.C."/>
            <person name="Dias R.S."/>
            <person name="Sousa M.P."/>
            <person name="Paula S.O."/>
            <person name="Silva C."/>
        </authorList>
    </citation>
    <scope>NUCLEOTIDE SEQUENCE [LARGE SCALE GENOMIC DNA]</scope>
    <source>
        <strain evidence="16 17">P37SLT</strain>
    </source>
</reference>
<evidence type="ECO:0000256" key="3">
    <source>
        <dbReference type="ARBA" id="ARBA00022553"/>
    </source>
</evidence>
<evidence type="ECO:0000259" key="15">
    <source>
        <dbReference type="PROSITE" id="PS50110"/>
    </source>
</evidence>
<dbReference type="InterPro" id="IPR041664">
    <property type="entry name" value="AAA_16"/>
</dbReference>
<dbReference type="Proteomes" id="UP000448292">
    <property type="component" value="Unassembled WGS sequence"/>
</dbReference>
<protein>
    <recommendedName>
        <fullName evidence="10">Sensory/regulatory protein RpfC</fullName>
        <ecNumber evidence="2">2.7.13.3</ecNumber>
    </recommendedName>
</protein>
<evidence type="ECO:0000313" key="17">
    <source>
        <dbReference type="Proteomes" id="UP000448292"/>
    </source>
</evidence>
<dbReference type="PROSITE" id="PS50109">
    <property type="entry name" value="HIS_KIN"/>
    <property type="match status" value="1"/>
</dbReference>
<dbReference type="SMART" id="SM00388">
    <property type="entry name" value="HisKA"/>
    <property type="match status" value="1"/>
</dbReference>
<evidence type="ECO:0000256" key="8">
    <source>
        <dbReference type="ARBA" id="ARBA00023012"/>
    </source>
</evidence>
<evidence type="ECO:0000256" key="12">
    <source>
        <dbReference type="SAM" id="Coils"/>
    </source>
</evidence>
<dbReference type="InterPro" id="IPR001789">
    <property type="entry name" value="Sig_transdc_resp-reg_receiver"/>
</dbReference>
<dbReference type="Pfam" id="PF02518">
    <property type="entry name" value="HATPase_c"/>
    <property type="match status" value="1"/>
</dbReference>
<evidence type="ECO:0000256" key="2">
    <source>
        <dbReference type="ARBA" id="ARBA00012438"/>
    </source>
</evidence>
<organism evidence="16 17">
    <name type="scientific">Oceanidesulfovibrio indonesiensis</name>
    <dbReference type="NCBI Taxonomy" id="54767"/>
    <lineage>
        <taxon>Bacteria</taxon>
        <taxon>Pseudomonadati</taxon>
        <taxon>Thermodesulfobacteriota</taxon>
        <taxon>Desulfovibrionia</taxon>
        <taxon>Desulfovibrionales</taxon>
        <taxon>Desulfovibrionaceae</taxon>
        <taxon>Oceanidesulfovibrio</taxon>
    </lineage>
</organism>
<dbReference type="SUPFAM" id="SSF52172">
    <property type="entry name" value="CheY-like"/>
    <property type="match status" value="1"/>
</dbReference>
<dbReference type="CDD" id="cd00082">
    <property type="entry name" value="HisKA"/>
    <property type="match status" value="1"/>
</dbReference>
<dbReference type="PANTHER" id="PTHR43642">
    <property type="entry name" value="HYBRID SIGNAL TRANSDUCTION HISTIDINE KINASE G"/>
    <property type="match status" value="1"/>
</dbReference>
<dbReference type="SMART" id="SM00448">
    <property type="entry name" value="REC"/>
    <property type="match status" value="1"/>
</dbReference>
<comment type="caution">
    <text evidence="16">The sequence shown here is derived from an EMBL/GenBank/DDBJ whole genome shotgun (WGS) entry which is preliminary data.</text>
</comment>
<dbReference type="InterPro" id="IPR005467">
    <property type="entry name" value="His_kinase_dom"/>
</dbReference>
<dbReference type="Gene3D" id="3.40.50.2300">
    <property type="match status" value="1"/>
</dbReference>
<dbReference type="SMART" id="SM00387">
    <property type="entry name" value="HATPase_c"/>
    <property type="match status" value="1"/>
</dbReference>
<dbReference type="GO" id="GO:0000155">
    <property type="term" value="F:phosphorelay sensor kinase activity"/>
    <property type="evidence" value="ECO:0007669"/>
    <property type="project" value="InterPro"/>
</dbReference>